<evidence type="ECO:0000313" key="2">
    <source>
        <dbReference type="EMBL" id="KAF7635210.1"/>
    </source>
</evidence>
<name>A0A8S9ZP52_9BILA</name>
<keyword evidence="1" id="KW-0732">Signal</keyword>
<reference evidence="2" key="1">
    <citation type="journal article" date="2020" name="Ecol. Evol.">
        <title>Genome structure and content of the rice root-knot nematode (Meloidogyne graminicola).</title>
        <authorList>
            <person name="Phan N.T."/>
            <person name="Danchin E.G.J."/>
            <person name="Klopp C."/>
            <person name="Perfus-Barbeoch L."/>
            <person name="Kozlowski D.K."/>
            <person name="Koutsovoulos G.D."/>
            <person name="Lopez-Roques C."/>
            <person name="Bouchez O."/>
            <person name="Zahm M."/>
            <person name="Besnard G."/>
            <person name="Bellafiore S."/>
        </authorList>
    </citation>
    <scope>NUCLEOTIDE SEQUENCE</scope>
    <source>
        <strain evidence="2">VN-18</strain>
    </source>
</reference>
<dbReference type="EMBL" id="JABEBT010000045">
    <property type="protein sequence ID" value="KAF7635210.1"/>
    <property type="molecule type" value="Genomic_DNA"/>
</dbReference>
<feature type="non-terminal residue" evidence="2">
    <location>
        <position position="184"/>
    </location>
</feature>
<sequence>NLFNNLILKEILILLDGCVTCKEGGIISELRITHLEEEGGIFSGCKEEKEYEAFSVSSLSIKIPPNDKVDGNTASFTVPAVLMHRICDNIFYKAEPKDKYENMKLHIKYSCGQFKSTKVIRLPSIDVKAHEDRVAEITGLWVNLDSAHTKQYVRKGLKYFEESFITKWEDPHLECWTEKECKLN</sequence>
<organism evidence="2 3">
    <name type="scientific">Meloidogyne graminicola</name>
    <dbReference type="NCBI Taxonomy" id="189291"/>
    <lineage>
        <taxon>Eukaryota</taxon>
        <taxon>Metazoa</taxon>
        <taxon>Ecdysozoa</taxon>
        <taxon>Nematoda</taxon>
        <taxon>Chromadorea</taxon>
        <taxon>Rhabditida</taxon>
        <taxon>Tylenchina</taxon>
        <taxon>Tylenchomorpha</taxon>
        <taxon>Tylenchoidea</taxon>
        <taxon>Meloidogynidae</taxon>
        <taxon>Meloidogyninae</taxon>
        <taxon>Meloidogyne</taxon>
    </lineage>
</organism>
<dbReference type="Proteomes" id="UP000605970">
    <property type="component" value="Unassembled WGS sequence"/>
</dbReference>
<evidence type="ECO:0000313" key="3">
    <source>
        <dbReference type="Proteomes" id="UP000605970"/>
    </source>
</evidence>
<gene>
    <name evidence="2" type="ORF">Mgra_00005325</name>
</gene>
<evidence type="ECO:0000256" key="1">
    <source>
        <dbReference type="SAM" id="SignalP"/>
    </source>
</evidence>
<proteinExistence type="predicted"/>
<accession>A0A8S9ZP52</accession>
<comment type="caution">
    <text evidence="2">The sequence shown here is derived from an EMBL/GenBank/DDBJ whole genome shotgun (WGS) entry which is preliminary data.</text>
</comment>
<dbReference type="AlphaFoldDB" id="A0A8S9ZP52"/>
<protein>
    <submittedName>
        <fullName evidence="2">Uncharacterized protein</fullName>
    </submittedName>
</protein>
<feature type="chain" id="PRO_5035785339" evidence="1">
    <location>
        <begin position="22"/>
        <end position="184"/>
    </location>
</feature>
<keyword evidence="3" id="KW-1185">Reference proteome</keyword>
<feature type="signal peptide" evidence="1">
    <location>
        <begin position="1"/>
        <end position="21"/>
    </location>
</feature>